<dbReference type="PANTHER" id="PTHR46566:SF5">
    <property type="entry name" value="1-PHOSPHOFRUCTOKINASE"/>
    <property type="match status" value="1"/>
</dbReference>
<dbReference type="PANTHER" id="PTHR46566">
    <property type="entry name" value="1-PHOSPHOFRUCTOKINASE-RELATED"/>
    <property type="match status" value="1"/>
</dbReference>
<comment type="similarity">
    <text evidence="1">Belongs to the carbohydrate kinase pfkB family.</text>
</comment>
<dbReference type="GO" id="GO:0008443">
    <property type="term" value="F:phosphofructokinase activity"/>
    <property type="evidence" value="ECO:0007669"/>
    <property type="project" value="TreeGrafter"/>
</dbReference>
<evidence type="ECO:0000256" key="6">
    <source>
        <dbReference type="PIRNR" id="PIRNR000535"/>
    </source>
</evidence>
<comment type="pathway">
    <text evidence="6">Carbohydrate metabolism; D-tagatose 6-phosphate degradation; D-glyceraldehyde 3-phosphate and glycerone phosphate from D-tagatose 6-phosphate: step 1/2.</text>
</comment>
<dbReference type="InterPro" id="IPR011611">
    <property type="entry name" value="PfkB_dom"/>
</dbReference>
<evidence type="ECO:0000256" key="3">
    <source>
        <dbReference type="ARBA" id="ARBA00022741"/>
    </source>
</evidence>
<evidence type="ECO:0000259" key="7">
    <source>
        <dbReference type="Pfam" id="PF00294"/>
    </source>
</evidence>
<protein>
    <recommendedName>
        <fullName evidence="6">Tagatose-6-phosphate kinase</fullName>
        <ecNumber evidence="6">2.7.1.144</ecNumber>
    </recommendedName>
</protein>
<dbReference type="EC" id="2.7.1.144" evidence="6"/>
<dbReference type="Proteomes" id="UP000501868">
    <property type="component" value="Chromosome"/>
</dbReference>
<dbReference type="Pfam" id="PF00294">
    <property type="entry name" value="PfkB"/>
    <property type="match status" value="1"/>
</dbReference>
<dbReference type="GO" id="GO:0005524">
    <property type="term" value="F:ATP binding"/>
    <property type="evidence" value="ECO:0007669"/>
    <property type="project" value="UniProtKB-KW"/>
</dbReference>
<dbReference type="AlphaFoldDB" id="A0A6H1P794"/>
<dbReference type="UniPathway" id="UPA00704">
    <property type="reaction ID" value="UER00715"/>
</dbReference>
<dbReference type="CDD" id="cd01164">
    <property type="entry name" value="FruK_PfkB_like"/>
    <property type="match status" value="1"/>
</dbReference>
<dbReference type="SUPFAM" id="SSF53613">
    <property type="entry name" value="Ribokinase-like"/>
    <property type="match status" value="1"/>
</dbReference>
<dbReference type="Gene3D" id="3.40.1190.20">
    <property type="match status" value="1"/>
</dbReference>
<accession>A0A6H1P794</accession>
<keyword evidence="4 8" id="KW-0418">Kinase</keyword>
<comment type="catalytic activity">
    <reaction evidence="6">
        <text>D-tagatofuranose 6-phosphate + ATP = D-tagatofuranose 1,6-bisphosphate + ADP + H(+)</text>
        <dbReference type="Rhea" id="RHEA:12420"/>
        <dbReference type="ChEBI" id="CHEBI:15378"/>
        <dbReference type="ChEBI" id="CHEBI:30616"/>
        <dbReference type="ChEBI" id="CHEBI:58694"/>
        <dbReference type="ChEBI" id="CHEBI:58695"/>
        <dbReference type="ChEBI" id="CHEBI:456216"/>
        <dbReference type="EC" id="2.7.1.144"/>
    </reaction>
</comment>
<keyword evidence="3 6" id="KW-0547">Nucleotide-binding</keyword>
<dbReference type="PROSITE" id="PS00584">
    <property type="entry name" value="PFKB_KINASES_2"/>
    <property type="match status" value="1"/>
</dbReference>
<dbReference type="GO" id="GO:0005829">
    <property type="term" value="C:cytosol"/>
    <property type="evidence" value="ECO:0007669"/>
    <property type="project" value="TreeGrafter"/>
</dbReference>
<keyword evidence="5 6" id="KW-0067">ATP-binding</keyword>
<dbReference type="GO" id="GO:0005988">
    <property type="term" value="P:lactose metabolic process"/>
    <property type="evidence" value="ECO:0007669"/>
    <property type="project" value="UniProtKB-KW"/>
</dbReference>
<dbReference type="NCBIfam" id="TIGR03168">
    <property type="entry name" value="1-PFK"/>
    <property type="match status" value="1"/>
</dbReference>
<dbReference type="InterPro" id="IPR029056">
    <property type="entry name" value="Ribokinase-like"/>
</dbReference>
<dbReference type="InterPro" id="IPR002173">
    <property type="entry name" value="Carboh/pur_kinase_PfkB_CS"/>
</dbReference>
<proteinExistence type="inferred from homology"/>
<comment type="similarity">
    <text evidence="6">Belongs to the carbohydrate kinase PfkB family. LacC subfamily.</text>
</comment>
<reference evidence="8 9" key="1">
    <citation type="submission" date="2020-04" db="EMBL/GenBank/DDBJ databases">
        <title>Genome-Wide Identification of 5-Methylcytosine Sites in Bacterial Genomes By High-Throughput Sequencing of MspJI Restriction Fragments.</title>
        <authorList>
            <person name="Wu V."/>
        </authorList>
    </citation>
    <scope>NUCLEOTIDE SEQUENCE [LARGE SCALE GENOMIC DNA]</scope>
    <source>
        <strain evidence="8 9">S2</strain>
    </source>
</reference>
<keyword evidence="2 6" id="KW-0808">Transferase</keyword>
<dbReference type="EMBL" id="CP051128">
    <property type="protein sequence ID" value="QIZ09302.1"/>
    <property type="molecule type" value="Genomic_DNA"/>
</dbReference>
<name>A0A6H1P794_PRIMG</name>
<keyword evidence="6" id="KW-0423">Lactose metabolism</keyword>
<dbReference type="GO" id="GO:0009024">
    <property type="term" value="F:tagatose-6-phosphate kinase activity"/>
    <property type="evidence" value="ECO:0007669"/>
    <property type="project" value="UniProtKB-EC"/>
</dbReference>
<organism evidence="8 9">
    <name type="scientific">Priestia megaterium</name>
    <name type="common">Bacillus megaterium</name>
    <dbReference type="NCBI Taxonomy" id="1404"/>
    <lineage>
        <taxon>Bacteria</taxon>
        <taxon>Bacillati</taxon>
        <taxon>Bacillota</taxon>
        <taxon>Bacilli</taxon>
        <taxon>Bacillales</taxon>
        <taxon>Bacillaceae</taxon>
        <taxon>Priestia</taxon>
    </lineage>
</organism>
<feature type="domain" description="Carbohydrate kinase PfkB" evidence="7">
    <location>
        <begin position="8"/>
        <end position="261"/>
    </location>
</feature>
<evidence type="ECO:0000313" key="8">
    <source>
        <dbReference type="EMBL" id="QIZ09302.1"/>
    </source>
</evidence>
<dbReference type="GO" id="GO:0016052">
    <property type="term" value="P:carbohydrate catabolic process"/>
    <property type="evidence" value="ECO:0007669"/>
    <property type="project" value="UniProtKB-ARBA"/>
</dbReference>
<dbReference type="GO" id="GO:2001059">
    <property type="term" value="P:D-tagatose 6-phosphate catabolic process"/>
    <property type="evidence" value="ECO:0007669"/>
    <property type="project" value="UniProtKB-UniPathway"/>
</dbReference>
<evidence type="ECO:0000256" key="2">
    <source>
        <dbReference type="ARBA" id="ARBA00022679"/>
    </source>
</evidence>
<dbReference type="PIRSF" id="PIRSF000535">
    <property type="entry name" value="1PFK/6PFK/LacC"/>
    <property type="match status" value="1"/>
</dbReference>
<reference evidence="8 9" key="2">
    <citation type="submission" date="2020-04" db="EMBL/GenBank/DDBJ databases">
        <authorList>
            <person name="Fomenkov A."/>
            <person name="Anton B.P."/>
            <person name="Roberts R.J."/>
        </authorList>
    </citation>
    <scope>NUCLEOTIDE SEQUENCE [LARGE SCALE GENOMIC DNA]</scope>
    <source>
        <strain evidence="8 9">S2</strain>
    </source>
</reference>
<gene>
    <name evidence="8" type="ORF">HFZ78_23520</name>
</gene>
<evidence type="ECO:0000256" key="4">
    <source>
        <dbReference type="ARBA" id="ARBA00022777"/>
    </source>
</evidence>
<evidence type="ECO:0000256" key="5">
    <source>
        <dbReference type="ARBA" id="ARBA00022840"/>
    </source>
</evidence>
<dbReference type="GO" id="GO:0044281">
    <property type="term" value="P:small molecule metabolic process"/>
    <property type="evidence" value="ECO:0007669"/>
    <property type="project" value="UniProtKB-ARBA"/>
</dbReference>
<evidence type="ECO:0000256" key="1">
    <source>
        <dbReference type="ARBA" id="ARBA00005380"/>
    </source>
</evidence>
<dbReference type="FunFam" id="3.40.1190.20:FF:000001">
    <property type="entry name" value="Phosphofructokinase"/>
    <property type="match status" value="1"/>
</dbReference>
<dbReference type="InterPro" id="IPR017583">
    <property type="entry name" value="Tagatose/fructose_Pkinase"/>
</dbReference>
<evidence type="ECO:0000313" key="9">
    <source>
        <dbReference type="Proteomes" id="UP000501868"/>
    </source>
</evidence>
<sequence>MILTITLNPSVDINYQISGFQIAGANRCDSTMKTAGGKGLNVTRVLHCLNINVKATGFLGGTNGLFIKRKLDHEGISHSFIPIKEENRNCIAILHDLIQTEVLEEGPLISKEEQITFLNGMEKHFKEATVIVASGSLPLGLPVTFYRELINMAHRFQKPFLLDTSGVALRNSLSALPTMIKPNISEFEQLIGKPCNSEEDLIKELKDFPFPIPYIMVTLGDQGAIIKHEEHLYRIIVPKIKAINPVGSGDATVAGFAAGLTYGIQNQQLFLHSTLMGLLNAMEKKTGMVNPSLISNYEKKINIYQLM</sequence>